<dbReference type="PANTHER" id="PTHR37735:SF1">
    <property type="entry name" value="OS08G0567000 PROTEIN"/>
    <property type="match status" value="1"/>
</dbReference>
<feature type="transmembrane region" description="Helical" evidence="1">
    <location>
        <begin position="321"/>
        <end position="343"/>
    </location>
</feature>
<feature type="chain" id="PRO_5025004815" description="DUF7794 domain-containing protein" evidence="2">
    <location>
        <begin position="24"/>
        <end position="414"/>
    </location>
</feature>
<dbReference type="Proteomes" id="UP000434276">
    <property type="component" value="Unassembled WGS sequence"/>
</dbReference>
<keyword evidence="1" id="KW-1133">Transmembrane helix</keyword>
<name>A0A5S9XF67_ARATH</name>
<keyword evidence="1" id="KW-0472">Membrane</keyword>
<sequence length="414" mass="44999">MKAFYVFVVALLLTLNYRGEASGSVFFIDGSNNQYLRPRSSSEALPMSPVEISAAVSALLGFAPSATLTADGSSKLNKILKPNPFERPRAAFVLEIAGADDMLLETSPSHSFLGNAIRSSIKSDSYKADTELPDNEVVVVSVNEPSSDVTDKDINDFASWLGGSYVAGAEPSSGLLSIPLAGGANVEFNLEKEAERKFALNLLGLYQNIRQAVSVYDDLSHGIDRTAELTVGRFGGIDALAQEYGQGMAKQGMDVLLSTLSKLFNLLETSHKGQIVGVIVLDERVNQESENLLNFGSSRSSARSMVEVEGIPSAAIIAEVILVRLTLAWLTGIILLIATILGCPIEELNRILPYEHAFDEGYSSIFKCKARLRNETELQKRQKDTDFLYRSFVYIFLCVSSRVSQLAAFETGVI</sequence>
<dbReference type="AlphaFoldDB" id="A0A5S9XF67"/>
<keyword evidence="2" id="KW-0732">Signal</keyword>
<protein>
    <recommendedName>
        <fullName evidence="3">DUF7794 domain-containing protein</fullName>
    </recommendedName>
</protein>
<evidence type="ECO:0000256" key="2">
    <source>
        <dbReference type="SAM" id="SignalP"/>
    </source>
</evidence>
<dbReference type="InterPro" id="IPR056696">
    <property type="entry name" value="DUF7794"/>
</dbReference>
<dbReference type="EMBL" id="CACSHJ010000089">
    <property type="protein sequence ID" value="CAA0383516.1"/>
    <property type="molecule type" value="Genomic_DNA"/>
</dbReference>
<gene>
    <name evidence="4" type="ORF">C24_LOCUS13725</name>
</gene>
<evidence type="ECO:0000313" key="5">
    <source>
        <dbReference type="Proteomes" id="UP000434276"/>
    </source>
</evidence>
<dbReference type="Pfam" id="PF25070">
    <property type="entry name" value="DUF7794"/>
    <property type="match status" value="1"/>
</dbReference>
<proteinExistence type="predicted"/>
<reference evidence="4 5" key="1">
    <citation type="submission" date="2019-12" db="EMBL/GenBank/DDBJ databases">
        <authorList>
            <person name="Jiao W.-B."/>
            <person name="Schneeberger K."/>
        </authorList>
    </citation>
    <scope>NUCLEOTIDE SEQUENCE [LARGE SCALE GENOMIC DNA]</scope>
    <source>
        <strain evidence="5">cv. C24</strain>
    </source>
</reference>
<dbReference type="OrthoDB" id="1928130at2759"/>
<evidence type="ECO:0000313" key="4">
    <source>
        <dbReference type="EMBL" id="CAA0383516.1"/>
    </source>
</evidence>
<feature type="signal peptide" evidence="2">
    <location>
        <begin position="1"/>
        <end position="23"/>
    </location>
</feature>
<keyword evidence="1" id="KW-0812">Transmembrane</keyword>
<evidence type="ECO:0000256" key="1">
    <source>
        <dbReference type="SAM" id="Phobius"/>
    </source>
</evidence>
<dbReference type="ExpressionAtlas" id="A0A5S9XF67">
    <property type="expression patterns" value="baseline and differential"/>
</dbReference>
<feature type="transmembrane region" description="Helical" evidence="1">
    <location>
        <begin position="387"/>
        <end position="408"/>
    </location>
</feature>
<accession>A0A5S9XF67</accession>
<feature type="domain" description="DUF7794" evidence="3">
    <location>
        <begin position="22"/>
        <end position="282"/>
    </location>
</feature>
<organism evidence="4 5">
    <name type="scientific">Arabidopsis thaliana</name>
    <name type="common">Mouse-ear cress</name>
    <dbReference type="NCBI Taxonomy" id="3702"/>
    <lineage>
        <taxon>Eukaryota</taxon>
        <taxon>Viridiplantae</taxon>
        <taxon>Streptophyta</taxon>
        <taxon>Embryophyta</taxon>
        <taxon>Tracheophyta</taxon>
        <taxon>Spermatophyta</taxon>
        <taxon>Magnoliopsida</taxon>
        <taxon>eudicotyledons</taxon>
        <taxon>Gunneridae</taxon>
        <taxon>Pentapetalae</taxon>
        <taxon>rosids</taxon>
        <taxon>malvids</taxon>
        <taxon>Brassicales</taxon>
        <taxon>Brassicaceae</taxon>
        <taxon>Camelineae</taxon>
        <taxon>Arabidopsis</taxon>
    </lineage>
</organism>
<evidence type="ECO:0000259" key="3">
    <source>
        <dbReference type="Pfam" id="PF25070"/>
    </source>
</evidence>
<dbReference type="PANTHER" id="PTHR37735">
    <property type="entry name" value="OS08G0567000 PROTEIN"/>
    <property type="match status" value="1"/>
</dbReference>